<dbReference type="Gene3D" id="3.20.20.100">
    <property type="entry name" value="NADP-dependent oxidoreductase domain"/>
    <property type="match status" value="1"/>
</dbReference>
<evidence type="ECO:0000259" key="4">
    <source>
        <dbReference type="Pfam" id="PF00248"/>
    </source>
</evidence>
<dbReference type="Pfam" id="PF00248">
    <property type="entry name" value="Aldo_ket_red"/>
    <property type="match status" value="1"/>
</dbReference>
<reference evidence="5 6" key="1">
    <citation type="submission" date="2019-04" db="EMBL/GenBank/DDBJ databases">
        <title>Friends and foes A comparative genomics study of 23 Aspergillus species from section Flavi.</title>
        <authorList>
            <consortium name="DOE Joint Genome Institute"/>
            <person name="Kjaerbolling I."/>
            <person name="Vesth T."/>
            <person name="Frisvad J.C."/>
            <person name="Nybo J.L."/>
            <person name="Theobald S."/>
            <person name="Kildgaard S."/>
            <person name="Isbrandt T."/>
            <person name="Kuo A."/>
            <person name="Sato A."/>
            <person name="Lyhne E.K."/>
            <person name="Kogle M.E."/>
            <person name="Wiebenga A."/>
            <person name="Kun R.S."/>
            <person name="Lubbers R.J."/>
            <person name="Makela M.R."/>
            <person name="Barry K."/>
            <person name="Chovatia M."/>
            <person name="Clum A."/>
            <person name="Daum C."/>
            <person name="Haridas S."/>
            <person name="He G."/>
            <person name="LaButti K."/>
            <person name="Lipzen A."/>
            <person name="Mondo S."/>
            <person name="Riley R."/>
            <person name="Salamov A."/>
            <person name="Simmons B.A."/>
            <person name="Magnuson J.K."/>
            <person name="Henrissat B."/>
            <person name="Mortensen U.H."/>
            <person name="Larsen T.O."/>
            <person name="Devries R.P."/>
            <person name="Grigoriev I.V."/>
            <person name="Machida M."/>
            <person name="Baker S.E."/>
            <person name="Andersen M.R."/>
        </authorList>
    </citation>
    <scope>NUCLEOTIDE SEQUENCE [LARGE SCALE GENOMIC DNA]</scope>
    <source>
        <strain evidence="5 6">CBS 151.66</strain>
    </source>
</reference>
<dbReference type="EMBL" id="ML732287">
    <property type="protein sequence ID" value="KAB8070924.1"/>
    <property type="molecule type" value="Genomic_DNA"/>
</dbReference>
<dbReference type="GO" id="GO:0016491">
    <property type="term" value="F:oxidoreductase activity"/>
    <property type="evidence" value="ECO:0007669"/>
    <property type="project" value="UniProtKB-KW"/>
</dbReference>
<organism evidence="5 6">
    <name type="scientific">Aspergillus leporis</name>
    <dbReference type="NCBI Taxonomy" id="41062"/>
    <lineage>
        <taxon>Eukaryota</taxon>
        <taxon>Fungi</taxon>
        <taxon>Dikarya</taxon>
        <taxon>Ascomycota</taxon>
        <taxon>Pezizomycotina</taxon>
        <taxon>Eurotiomycetes</taxon>
        <taxon>Eurotiomycetidae</taxon>
        <taxon>Eurotiales</taxon>
        <taxon>Aspergillaceae</taxon>
        <taxon>Aspergillus</taxon>
        <taxon>Aspergillus subgen. Circumdati</taxon>
    </lineage>
</organism>
<evidence type="ECO:0000256" key="2">
    <source>
        <dbReference type="ARBA" id="ARBA00023002"/>
    </source>
</evidence>
<keyword evidence="2" id="KW-0560">Oxidoreductase</keyword>
<keyword evidence="6" id="KW-1185">Reference proteome</keyword>
<gene>
    <name evidence="5" type="ORF">BDV29DRAFT_159978</name>
</gene>
<proteinExistence type="inferred from homology"/>
<comment type="similarity">
    <text evidence="3">Belongs to the aldo/keto reductase family. Aldo/keto reductase 2 subfamily.</text>
</comment>
<evidence type="ECO:0000256" key="3">
    <source>
        <dbReference type="ARBA" id="ARBA00038157"/>
    </source>
</evidence>
<feature type="domain" description="NADP-dependent oxidoreductase" evidence="4">
    <location>
        <begin position="1"/>
        <end position="95"/>
    </location>
</feature>
<evidence type="ECO:0000313" key="5">
    <source>
        <dbReference type="EMBL" id="KAB8070924.1"/>
    </source>
</evidence>
<sequence>MLDYFYENGGNFIDTASNYQFEKTEKWPGKWMLQHGNRDEMVVATKFSNGYQFHKPGYSIQSNYGGNDKKSMVLSLEASLKKLQTHYVDIFYVHFGEGRMEFTV</sequence>
<dbReference type="OrthoDB" id="48988at2759"/>
<dbReference type="InterPro" id="IPR023210">
    <property type="entry name" value="NADP_OxRdtase_dom"/>
</dbReference>
<dbReference type="SUPFAM" id="SSF51430">
    <property type="entry name" value="NAD(P)-linked oxidoreductase"/>
    <property type="match status" value="1"/>
</dbReference>
<dbReference type="AlphaFoldDB" id="A0A5N5WUN3"/>
<dbReference type="InterPro" id="IPR050523">
    <property type="entry name" value="AKR_Detox_Biosynth"/>
</dbReference>
<dbReference type="PANTHER" id="PTHR43364">
    <property type="entry name" value="NADH-SPECIFIC METHYLGLYOXAL REDUCTASE-RELATED"/>
    <property type="match status" value="1"/>
</dbReference>
<dbReference type="PANTHER" id="PTHR43364:SF7">
    <property type="entry name" value="NADP-DEPENDENT OXIDOREDUCTASE DOMAIN-CONTAINING PROTEIN-RELATED"/>
    <property type="match status" value="1"/>
</dbReference>
<accession>A0A5N5WUN3</accession>
<dbReference type="Proteomes" id="UP000326565">
    <property type="component" value="Unassembled WGS sequence"/>
</dbReference>
<evidence type="ECO:0000313" key="6">
    <source>
        <dbReference type="Proteomes" id="UP000326565"/>
    </source>
</evidence>
<protein>
    <submittedName>
        <fullName evidence="5">NADP-dependent oxidoreductase domain-containing protein</fullName>
    </submittedName>
</protein>
<keyword evidence="1" id="KW-0521">NADP</keyword>
<evidence type="ECO:0000256" key="1">
    <source>
        <dbReference type="ARBA" id="ARBA00022857"/>
    </source>
</evidence>
<dbReference type="InterPro" id="IPR036812">
    <property type="entry name" value="NAD(P)_OxRdtase_dom_sf"/>
</dbReference>
<name>A0A5N5WUN3_9EURO</name>